<dbReference type="Proteomes" id="UP000782241">
    <property type="component" value="Unassembled WGS sequence"/>
</dbReference>
<dbReference type="AlphaFoldDB" id="A0A9P7H409"/>
<evidence type="ECO:0000313" key="3">
    <source>
        <dbReference type="Proteomes" id="UP000782241"/>
    </source>
</evidence>
<dbReference type="EMBL" id="JAGPUO010000007">
    <property type="protein sequence ID" value="KAG5661373.1"/>
    <property type="molecule type" value="Genomic_DNA"/>
</dbReference>
<name>A0A9P7H409_9HYPO</name>
<keyword evidence="3" id="KW-1185">Reference proteome</keyword>
<feature type="compositionally biased region" description="Low complexity" evidence="1">
    <location>
        <begin position="126"/>
        <end position="153"/>
    </location>
</feature>
<feature type="region of interest" description="Disordered" evidence="1">
    <location>
        <begin position="97"/>
        <end position="153"/>
    </location>
</feature>
<evidence type="ECO:0000313" key="2">
    <source>
        <dbReference type="EMBL" id="KAG5661373.1"/>
    </source>
</evidence>
<reference evidence="2" key="1">
    <citation type="submission" date="2021-04" db="EMBL/GenBank/DDBJ databases">
        <title>Draft genome of Fusarium avenaceum strain F156N33, isolated from an atmospheric sample in Virginia.</title>
        <authorList>
            <person name="Yang S."/>
            <person name="Vinatzer B.A."/>
            <person name="Coleman J."/>
        </authorList>
    </citation>
    <scope>NUCLEOTIDE SEQUENCE</scope>
    <source>
        <strain evidence="2">F156N33</strain>
    </source>
</reference>
<organism evidence="2 3">
    <name type="scientific">Fusarium avenaceum</name>
    <dbReference type="NCBI Taxonomy" id="40199"/>
    <lineage>
        <taxon>Eukaryota</taxon>
        <taxon>Fungi</taxon>
        <taxon>Dikarya</taxon>
        <taxon>Ascomycota</taxon>
        <taxon>Pezizomycotina</taxon>
        <taxon>Sordariomycetes</taxon>
        <taxon>Hypocreomycetidae</taxon>
        <taxon>Hypocreales</taxon>
        <taxon>Nectriaceae</taxon>
        <taxon>Fusarium</taxon>
        <taxon>Fusarium tricinctum species complex</taxon>
    </lineage>
</organism>
<comment type="caution">
    <text evidence="2">The sequence shown here is derived from an EMBL/GenBank/DDBJ whole genome shotgun (WGS) entry which is preliminary data.</text>
</comment>
<sequence>MSTTTTTSLAPLSSSCTGVFNTPNQDNVCAMIYQGNATDVMSKCCGDAQLVAYQNDCGVYCVAIDQTIIELGDCLFANGAPRANVFCSGNKTTTKTEDAKVPASAQASVIDADGNSKDDDDDDETASATGTSTKTSSSSSASETSSETGNAAAGVAPKSTFNTVGLAIGALLFSSIAAGAFQL</sequence>
<gene>
    <name evidence="2" type="ORF">KAF25_005495</name>
</gene>
<proteinExistence type="predicted"/>
<protein>
    <submittedName>
        <fullName evidence="2">Uncharacterized protein</fullName>
    </submittedName>
</protein>
<evidence type="ECO:0000256" key="1">
    <source>
        <dbReference type="SAM" id="MobiDB-lite"/>
    </source>
</evidence>
<accession>A0A9P7H409</accession>